<dbReference type="Proteomes" id="UP001390669">
    <property type="component" value="Unassembled WGS sequence"/>
</dbReference>
<keyword evidence="2" id="KW-1185">Reference proteome</keyword>
<evidence type="ECO:0000313" key="2">
    <source>
        <dbReference type="Proteomes" id="UP001390669"/>
    </source>
</evidence>
<protein>
    <recommendedName>
        <fullName evidence="3">Sialate O-acetylesterase domain-containing protein</fullName>
    </recommendedName>
</protein>
<gene>
    <name evidence="1" type="ORF">VSR33_20430</name>
</gene>
<sequence length="811" mass="86345">MALTPVQEIDRLAVDCELLHDIVHGPATGAGSTVQTEGGQVVTVAKLLNDKSDEIDAAAGAVPVVTQLAANAQASANQAATQAGVGAAANRIYASTAAGIAATTDQQYFYVPSTNASGSYDVWQNQAGAAVSAGITLPSLVAVQAHSQAITNLNARTATLRFIPLTQYYDVIWGVCIDGAYTVWLDSAGTFHSTHTHAEFSQFATLREYVPKVMPLTQGSALDYGVTIDGTLKIWVDSSGVFHSTHTHTEFGQFAMLRDLAPKVVPLAKGQDYAYGVVVDGAYLTWIDSVGVFHSTHTHPEIAPLQAVVAEIQTQLESGALGGNSSGYLVEQVAKVNGGTTEQQIMVLDGQSQYRQLTLDGYNWRAPVVHHNTAVRCITDHEFVGGNDAVTILPTGEIVPESGVVAHTAVYGQSLALGARGFVTYTWDAVNQVFTAATVFSNAPSPHGWYCLAFGDGTVGNPRTGNYFTKFGVLQEAWSGVVGETVCSGFANARNNRLLSKWGFRQRILATSTGLGATPYSGLKKGTAPYASLIASVSGGKATAAGKGWKYYVPTLYIIHGESETGNIADTTYEGYLQEWISDFTTDIMPITGQRQPPVMILSQMNRQKAANEGVTLGQLLAHDNSANIILTGPKYQHLYYDDAHMLAEGYVKQGEYGERTSRHWLAGRKWQPLKPVSVVGAGNTVSIQFNNTLVSGDTVAGPVGVLAFDTTVVKNPGNYGFEYSDGAGTNITNVALGGDGMSVVLTLSANYVVGATVQYAMQSALNLNTMPSGQNTGSRGCLRDTDTRDQSQYDNTNLYNWCVAFRKALS</sequence>
<evidence type="ECO:0000313" key="1">
    <source>
        <dbReference type="EMBL" id="MEM5449847.1"/>
    </source>
</evidence>
<reference evidence="1 2" key="1">
    <citation type="submission" date="2024-01" db="EMBL/GenBank/DDBJ databases">
        <title>The diversity of rhizobia nodulating Mimosa spp. in eleven states of Brazil covering several biomes is determined by host plant, location, and edaphic factors.</title>
        <authorList>
            <person name="Rouws L."/>
            <person name="Barauna A."/>
            <person name="Beukes C."/>
            <person name="De Faria S.M."/>
            <person name="Gross E."/>
            <person name="Dos Reis Junior F.B."/>
            <person name="Simon M."/>
            <person name="Maluk M."/>
            <person name="Odee D.W."/>
            <person name="Kenicer G."/>
            <person name="Young J.P.W."/>
            <person name="Reis V.M."/>
            <person name="Zilli J."/>
            <person name="James E.K."/>
        </authorList>
    </citation>
    <scope>NUCLEOTIDE SEQUENCE [LARGE SCALE GENOMIC DNA]</scope>
    <source>
        <strain evidence="1 2">JPY164</strain>
    </source>
</reference>
<dbReference type="InterPro" id="IPR036514">
    <property type="entry name" value="SGNH_hydro_sf"/>
</dbReference>
<dbReference type="SUPFAM" id="SSF52266">
    <property type="entry name" value="SGNH hydrolase"/>
    <property type="match status" value="1"/>
</dbReference>
<dbReference type="Gene3D" id="3.40.50.1110">
    <property type="entry name" value="SGNH hydrolase"/>
    <property type="match status" value="1"/>
</dbReference>
<dbReference type="RefSeq" id="WP_406952824.1">
    <property type="nucleotide sequence ID" value="NZ_JAYMRW010000008.1"/>
</dbReference>
<comment type="caution">
    <text evidence="1">The sequence shown here is derived from an EMBL/GenBank/DDBJ whole genome shotgun (WGS) entry which is preliminary data.</text>
</comment>
<organism evidence="1 2">
    <name type="scientific">Paraburkholderia guartelaensis</name>
    <dbReference type="NCBI Taxonomy" id="2546446"/>
    <lineage>
        <taxon>Bacteria</taxon>
        <taxon>Pseudomonadati</taxon>
        <taxon>Pseudomonadota</taxon>
        <taxon>Betaproteobacteria</taxon>
        <taxon>Burkholderiales</taxon>
        <taxon>Burkholderiaceae</taxon>
        <taxon>Paraburkholderia</taxon>
    </lineage>
</organism>
<evidence type="ECO:0008006" key="3">
    <source>
        <dbReference type="Google" id="ProtNLM"/>
    </source>
</evidence>
<proteinExistence type="predicted"/>
<accession>A0ABU9SES5</accession>
<name>A0ABU9SES5_9BURK</name>
<dbReference type="EMBL" id="JAYMRW010000008">
    <property type="protein sequence ID" value="MEM5449847.1"/>
    <property type="molecule type" value="Genomic_DNA"/>
</dbReference>